<sequence length="1054" mass="116333">MPSARGKKRKVLKAKNDGSAITKKPFLSESAVAVAADICLLNSSHNEQEEIEKSIEQPSVNNSSSSEGTNNSENSTNVTDNIDVDHERPAESQDKREEITSVAVNESITEASTQKRDVVKDYDTLSLRVPDECIENHEHSINPETQATEAVTGEKEDKILEEFHDHLDKEALESHSENLQDLTSYTESRENRRLKETFLSASQPATSNRTSIGIHAYEKLAKRFKPPPKKADLSELKTQLSTQPQSKEKNNDNEIGSQDIGCCLEVPDSRADSNNTQSRNATASINSIELDHAQSFTYISYEADKGVGHTSDVKDLMKEKLDAIAINNIDKNSSATINDGSRNDDMKDSISHDQKNQQQGALSAQYKNMELEKTFMQPFSHSDKGQSKVDHGSRIITSQNTEDKFLGLFDGPLEALSADNVRKEPSLNNSFLENKLYSEAVFQISPVGSQGFIADPLYSTGHTSGENFGSSDEAEGSRCKSFGHSPKVLSKMFGTEVDSKGISSFGPLSTGVLNTKGNIHLLSASSLPGYLQTDDSKNFKPFTASHKQEYIEAQGDKNCSKPDTLSLKLQAQNEGDTYSNNCDRTSHTKKSGKYGEKSDSNTCQKSPTSSIKSPKLNEHTKTDFDSMCHTPPAPFMKYSELLGTGLGPERETKNCLHVSVKNTETSSKPDAMLGAYSNSSNLSKSGENSHGTLELTEKTKSNETLSTAVRYGGLSFEKIQVTNNVMEDSVKHTSSSPKGIGKMDTLLGGYIDSRKGKNSKIKDGDAMEKVINDTEINLQKISCNKKPAPSKKTLDSNYESQGDSFIDKLSFSNLFGSLSPAKGCYSNTEPSGLRETNDEITPAKEYENKDAKNEKGNLVHAVYNTQNQNQRLNEKNQACAKITDGYSLSESIKDQTNLEKTNPSKEVSFTTMTQIYTVPDHIDSPCEGNHTAAKESQNNVLDEIQNSMNETDFCNLDPQIFFGIEDMDADTQKKELDRFESEFQKNQATAVEKVNTQRAEGKFIVKAIMEDLVSMNKQLIKMKREMDIVSRNLGRMGKQDDTSKIKGCHNFGGW</sequence>
<feature type="region of interest" description="Disordered" evidence="1">
    <location>
        <begin position="1"/>
        <end position="24"/>
    </location>
</feature>
<evidence type="ECO:0000313" key="2">
    <source>
        <dbReference type="EMBL" id="KAK3728696.1"/>
    </source>
</evidence>
<gene>
    <name evidence="2" type="ORF">RRG08_041880</name>
</gene>
<comment type="caution">
    <text evidence="2">The sequence shown here is derived from an EMBL/GenBank/DDBJ whole genome shotgun (WGS) entry which is preliminary data.</text>
</comment>
<keyword evidence="3" id="KW-1185">Reference proteome</keyword>
<dbReference type="AlphaFoldDB" id="A0AAE0Y1K4"/>
<proteinExistence type="predicted"/>
<reference evidence="2" key="1">
    <citation type="journal article" date="2023" name="G3 (Bethesda)">
        <title>A reference genome for the long-term kleptoplast-retaining sea slug Elysia crispata morphotype clarki.</title>
        <authorList>
            <person name="Eastman K.E."/>
            <person name="Pendleton A.L."/>
            <person name="Shaikh M.A."/>
            <person name="Suttiyut T."/>
            <person name="Ogas R."/>
            <person name="Tomko P."/>
            <person name="Gavelis G."/>
            <person name="Widhalm J.R."/>
            <person name="Wisecaver J.H."/>
        </authorList>
    </citation>
    <scope>NUCLEOTIDE SEQUENCE</scope>
    <source>
        <strain evidence="2">ECLA1</strain>
    </source>
</reference>
<feature type="compositionally biased region" description="Polar residues" evidence="1">
    <location>
        <begin position="678"/>
        <end position="691"/>
    </location>
</feature>
<feature type="region of interest" description="Disordered" evidence="1">
    <location>
        <begin position="678"/>
        <end position="699"/>
    </location>
</feature>
<evidence type="ECO:0000256" key="1">
    <source>
        <dbReference type="SAM" id="MobiDB-lite"/>
    </source>
</evidence>
<organism evidence="2 3">
    <name type="scientific">Elysia crispata</name>
    <name type="common">lettuce slug</name>
    <dbReference type="NCBI Taxonomy" id="231223"/>
    <lineage>
        <taxon>Eukaryota</taxon>
        <taxon>Metazoa</taxon>
        <taxon>Spiralia</taxon>
        <taxon>Lophotrochozoa</taxon>
        <taxon>Mollusca</taxon>
        <taxon>Gastropoda</taxon>
        <taxon>Heterobranchia</taxon>
        <taxon>Euthyneura</taxon>
        <taxon>Panpulmonata</taxon>
        <taxon>Sacoglossa</taxon>
        <taxon>Placobranchoidea</taxon>
        <taxon>Plakobranchidae</taxon>
        <taxon>Elysia</taxon>
    </lineage>
</organism>
<accession>A0AAE0Y1K4</accession>
<feature type="compositionally biased region" description="Polar residues" evidence="1">
    <location>
        <begin position="236"/>
        <end position="245"/>
    </location>
</feature>
<feature type="region of interest" description="Disordered" evidence="1">
    <location>
        <begin position="46"/>
        <end position="101"/>
    </location>
</feature>
<dbReference type="Proteomes" id="UP001283361">
    <property type="component" value="Unassembled WGS sequence"/>
</dbReference>
<feature type="compositionally biased region" description="Polar residues" evidence="1">
    <location>
        <begin position="600"/>
        <end position="612"/>
    </location>
</feature>
<evidence type="ECO:0000313" key="3">
    <source>
        <dbReference type="Proteomes" id="UP001283361"/>
    </source>
</evidence>
<feature type="compositionally biased region" description="Low complexity" evidence="1">
    <location>
        <begin position="59"/>
        <end position="81"/>
    </location>
</feature>
<feature type="compositionally biased region" description="Basic and acidic residues" evidence="1">
    <location>
        <begin position="83"/>
        <end position="99"/>
    </location>
</feature>
<feature type="compositionally biased region" description="Basic and acidic residues" evidence="1">
    <location>
        <begin position="615"/>
        <end position="626"/>
    </location>
</feature>
<feature type="compositionally biased region" description="Polar residues" evidence="1">
    <location>
        <begin position="572"/>
        <end position="583"/>
    </location>
</feature>
<feature type="region of interest" description="Disordered" evidence="1">
    <location>
        <begin position="223"/>
        <end position="280"/>
    </location>
</feature>
<protein>
    <submittedName>
        <fullName evidence="2">Uncharacterized protein</fullName>
    </submittedName>
</protein>
<name>A0AAE0Y1K4_9GAST</name>
<feature type="compositionally biased region" description="Basic and acidic residues" evidence="1">
    <location>
        <begin position="46"/>
        <end position="55"/>
    </location>
</feature>
<feature type="compositionally biased region" description="Basic residues" evidence="1">
    <location>
        <begin position="1"/>
        <end position="13"/>
    </location>
</feature>
<feature type="region of interest" description="Disordered" evidence="1">
    <location>
        <begin position="572"/>
        <end position="628"/>
    </location>
</feature>
<dbReference type="EMBL" id="JAWDGP010007174">
    <property type="protein sequence ID" value="KAK3728696.1"/>
    <property type="molecule type" value="Genomic_DNA"/>
</dbReference>